<sequence length="260" mass="29317">MEAKIKHFVLVHGMCHGAWCWYKLATLLEQAGHRVTAPDLSASGMNLRKIEEVESFADYCQPLFDAIAALPQEEKVILVGHSLGGFVIALAMETFPEKVSAAVFVAAVMPSEMLSISKIEEEYFQEHPVEYFMDTSFSLNPEMPGPKPITSLGPTYLATKMYQICPPEDLTLAKMLLRPGSTFSSDQAKKDMLSKQNYGSVNRIFIVCKQDKAIKMEFQKWMVEQSPDTEVKELEEADHMAMLSQPRELFSLLMEISKKH</sequence>
<reference evidence="2" key="1">
    <citation type="submission" date="2020-01" db="EMBL/GenBank/DDBJ databases">
        <title>Genome sequence of Kobresia littledalei, the first chromosome-level genome in the family Cyperaceae.</title>
        <authorList>
            <person name="Qu G."/>
        </authorList>
    </citation>
    <scope>NUCLEOTIDE SEQUENCE</scope>
    <source>
        <strain evidence="2">C.B.Clarke</strain>
        <tissue evidence="2">Leaf</tissue>
    </source>
</reference>
<protein>
    <submittedName>
        <fullName evidence="2">Putative esterase PIR7A</fullName>
    </submittedName>
</protein>
<feature type="domain" description="AB hydrolase-1" evidence="1">
    <location>
        <begin position="8"/>
        <end position="250"/>
    </location>
</feature>
<dbReference type="Pfam" id="PF12697">
    <property type="entry name" value="Abhydrolase_6"/>
    <property type="match status" value="1"/>
</dbReference>
<dbReference type="OrthoDB" id="408373at2759"/>
<evidence type="ECO:0000313" key="2">
    <source>
        <dbReference type="EMBL" id="KAF3322819.1"/>
    </source>
</evidence>
<proteinExistence type="predicted"/>
<dbReference type="EMBL" id="SWLB01000024">
    <property type="protein sequence ID" value="KAF3322819.1"/>
    <property type="molecule type" value="Genomic_DNA"/>
</dbReference>
<dbReference type="InterPro" id="IPR000073">
    <property type="entry name" value="AB_hydrolase_1"/>
</dbReference>
<organism evidence="2 3">
    <name type="scientific">Carex littledalei</name>
    <dbReference type="NCBI Taxonomy" id="544730"/>
    <lineage>
        <taxon>Eukaryota</taxon>
        <taxon>Viridiplantae</taxon>
        <taxon>Streptophyta</taxon>
        <taxon>Embryophyta</taxon>
        <taxon>Tracheophyta</taxon>
        <taxon>Spermatophyta</taxon>
        <taxon>Magnoliopsida</taxon>
        <taxon>Liliopsida</taxon>
        <taxon>Poales</taxon>
        <taxon>Cyperaceae</taxon>
        <taxon>Cyperoideae</taxon>
        <taxon>Cariceae</taxon>
        <taxon>Carex</taxon>
        <taxon>Carex subgen. Euthyceras</taxon>
    </lineage>
</organism>
<dbReference type="InterPro" id="IPR045889">
    <property type="entry name" value="MES/HNL"/>
</dbReference>
<keyword evidence="3" id="KW-1185">Reference proteome</keyword>
<comment type="caution">
    <text evidence="2">The sequence shown here is derived from an EMBL/GenBank/DDBJ whole genome shotgun (WGS) entry which is preliminary data.</text>
</comment>
<accession>A0A833QPK3</accession>
<dbReference type="Proteomes" id="UP000623129">
    <property type="component" value="Unassembled WGS sequence"/>
</dbReference>
<dbReference type="InterPro" id="IPR029058">
    <property type="entry name" value="AB_hydrolase_fold"/>
</dbReference>
<name>A0A833QPK3_9POAL</name>
<dbReference type="PANTHER" id="PTHR10992">
    <property type="entry name" value="METHYLESTERASE FAMILY MEMBER"/>
    <property type="match status" value="1"/>
</dbReference>
<dbReference type="GO" id="GO:0080031">
    <property type="term" value="F:methyl salicylate esterase activity"/>
    <property type="evidence" value="ECO:0007669"/>
    <property type="project" value="TreeGrafter"/>
</dbReference>
<dbReference type="SUPFAM" id="SSF53474">
    <property type="entry name" value="alpha/beta-Hydrolases"/>
    <property type="match status" value="1"/>
</dbReference>
<evidence type="ECO:0000313" key="3">
    <source>
        <dbReference type="Proteomes" id="UP000623129"/>
    </source>
</evidence>
<dbReference type="AlphaFoldDB" id="A0A833QPK3"/>
<dbReference type="GO" id="GO:0080032">
    <property type="term" value="F:methyl jasmonate esterase activity"/>
    <property type="evidence" value="ECO:0007669"/>
    <property type="project" value="TreeGrafter"/>
</dbReference>
<gene>
    <name evidence="2" type="ORF">FCM35_KLT12808</name>
</gene>
<dbReference type="FunFam" id="3.40.50.1820:FF:000051">
    <property type="entry name" value="(S)-hydroxynitrile lyase"/>
    <property type="match status" value="1"/>
</dbReference>
<dbReference type="Gene3D" id="3.40.50.1820">
    <property type="entry name" value="alpha/beta hydrolase"/>
    <property type="match status" value="1"/>
</dbReference>
<dbReference type="GO" id="GO:0080030">
    <property type="term" value="F:methyl indole-3-acetate esterase activity"/>
    <property type="evidence" value="ECO:0007669"/>
    <property type="project" value="TreeGrafter"/>
</dbReference>
<evidence type="ECO:0000259" key="1">
    <source>
        <dbReference type="Pfam" id="PF12697"/>
    </source>
</evidence>
<dbReference type="GO" id="GO:0009696">
    <property type="term" value="P:salicylic acid metabolic process"/>
    <property type="evidence" value="ECO:0007669"/>
    <property type="project" value="TreeGrafter"/>
</dbReference>
<dbReference type="GO" id="GO:0009694">
    <property type="term" value="P:jasmonic acid metabolic process"/>
    <property type="evidence" value="ECO:0007669"/>
    <property type="project" value="TreeGrafter"/>
</dbReference>
<dbReference type="PANTHER" id="PTHR10992:SF943">
    <property type="entry name" value="METHYLESTERASE 10"/>
    <property type="match status" value="1"/>
</dbReference>